<protein>
    <submittedName>
        <fullName evidence="2">DUF1102 domain-containing protein</fullName>
    </submittedName>
</protein>
<evidence type="ECO:0000313" key="3">
    <source>
        <dbReference type="Proteomes" id="UP001303902"/>
    </source>
</evidence>
<dbReference type="EMBL" id="CP129118">
    <property type="protein sequence ID" value="WOV88108.1"/>
    <property type="molecule type" value="Genomic_DNA"/>
</dbReference>
<feature type="chain" id="PRO_5046409341" evidence="1">
    <location>
        <begin position="22"/>
        <end position="183"/>
    </location>
</feature>
<name>A0ABZ0L837_9BACL</name>
<proteinExistence type="predicted"/>
<dbReference type="Pfam" id="PF06510">
    <property type="entry name" value="DUF1102"/>
    <property type="match status" value="1"/>
</dbReference>
<sequence>MKMKKSLLMVVLMLAMSSLMAAMSYSSATVTSAMTGSVKSTTESLLALNVGKHKATSIDAGVLKIDFNKGNVTTMPVSTYGLQKHSEYVWDELFSVKNNSENKIDATIKLENNLPTGVQMFAKVDGGSWTEITNTNGLVIAGIPVAFKTLALHEKKVDIKVVVSPNASLGNFNPNLVVAAEAK</sequence>
<dbReference type="Proteomes" id="UP001303902">
    <property type="component" value="Chromosome"/>
</dbReference>
<dbReference type="RefSeq" id="WP_317968831.1">
    <property type="nucleotide sequence ID" value="NZ_CP129118.1"/>
</dbReference>
<accession>A0ABZ0L837</accession>
<dbReference type="InterPro" id="IPR009482">
    <property type="entry name" value="DUF1102"/>
</dbReference>
<organism evidence="2 3">
    <name type="scientific">Sporosarcina oncorhynchi</name>
    <dbReference type="NCBI Taxonomy" id="3056444"/>
    <lineage>
        <taxon>Bacteria</taxon>
        <taxon>Bacillati</taxon>
        <taxon>Bacillota</taxon>
        <taxon>Bacilli</taxon>
        <taxon>Bacillales</taxon>
        <taxon>Caryophanaceae</taxon>
        <taxon>Sporosarcina</taxon>
    </lineage>
</organism>
<keyword evidence="1" id="KW-0732">Signal</keyword>
<reference evidence="2 3" key="1">
    <citation type="submission" date="2023-06" db="EMBL/GenBank/DDBJ databases">
        <title>Sporosarcina sp. nov., isolated from Korean tranditional fermented seafood 'Jeotgal'.</title>
        <authorList>
            <person name="Yang A.I."/>
            <person name="Shin N.-R."/>
        </authorList>
    </citation>
    <scope>NUCLEOTIDE SEQUENCE [LARGE SCALE GENOMIC DNA]</scope>
    <source>
        <strain evidence="2 3">T2O-4</strain>
    </source>
</reference>
<keyword evidence="3" id="KW-1185">Reference proteome</keyword>
<feature type="signal peptide" evidence="1">
    <location>
        <begin position="1"/>
        <end position="21"/>
    </location>
</feature>
<evidence type="ECO:0000256" key="1">
    <source>
        <dbReference type="SAM" id="SignalP"/>
    </source>
</evidence>
<gene>
    <name evidence="2" type="ORF">QWT69_03005</name>
</gene>
<evidence type="ECO:0000313" key="2">
    <source>
        <dbReference type="EMBL" id="WOV88108.1"/>
    </source>
</evidence>